<dbReference type="EMBL" id="WMZU01000022">
    <property type="protein sequence ID" value="MTS28189.1"/>
    <property type="molecule type" value="Genomic_DNA"/>
</dbReference>
<evidence type="ECO:0000313" key="8">
    <source>
        <dbReference type="Proteomes" id="UP000449193"/>
    </source>
</evidence>
<accession>A0A0D8IZW1</accession>
<dbReference type="Proteomes" id="UP000032483">
    <property type="component" value="Unassembled WGS sequence"/>
</dbReference>
<dbReference type="AlphaFoldDB" id="A0A0D8IZW1"/>
<evidence type="ECO:0000256" key="1">
    <source>
        <dbReference type="SAM" id="SignalP"/>
    </source>
</evidence>
<reference evidence="2" key="1">
    <citation type="submission" date="2015-02" db="EMBL/GenBank/DDBJ databases">
        <title>A novel member of the family Ruminococcaceae isolated from human feces.</title>
        <authorList>
            <person name="Shkoporov A.N."/>
            <person name="Chaplin A.V."/>
            <person name="Motuzova O.V."/>
            <person name="Kafarskaia L.I."/>
            <person name="Khokhlova E.V."/>
            <person name="Efimov B.A."/>
        </authorList>
    </citation>
    <scope>NUCLEOTIDE SEQUENCE [LARGE SCALE GENOMIC DNA]</scope>
    <source>
        <strain evidence="2">585-1</strain>
    </source>
</reference>
<evidence type="ECO:0000313" key="5">
    <source>
        <dbReference type="EMBL" id="MTS51776.1"/>
    </source>
</evidence>
<reference evidence="8 9" key="3">
    <citation type="journal article" date="2019" name="Nat. Med.">
        <title>A library of human gut bacterial isolates paired with longitudinal multiomics data enables mechanistic microbiome research.</title>
        <authorList>
            <person name="Poyet M."/>
            <person name="Groussin M."/>
            <person name="Gibbons S.M."/>
            <person name="Avila-Pacheco J."/>
            <person name="Jiang X."/>
            <person name="Kearney S.M."/>
            <person name="Perrotta A.R."/>
            <person name="Berdy B."/>
            <person name="Zhao S."/>
            <person name="Lieberman T.D."/>
            <person name="Swanson P.K."/>
            <person name="Smith M."/>
            <person name="Roesemann S."/>
            <person name="Alexander J.E."/>
            <person name="Rich S.A."/>
            <person name="Livny J."/>
            <person name="Vlamakis H."/>
            <person name="Clish C."/>
            <person name="Bullock K."/>
            <person name="Deik A."/>
            <person name="Scott J."/>
            <person name="Pierce K.A."/>
            <person name="Xavier R.J."/>
            <person name="Alm E.J."/>
        </authorList>
    </citation>
    <scope>NUCLEOTIDE SEQUENCE [LARGE SCALE GENOMIC DNA]</scope>
    <source>
        <strain evidence="4 9">BIOML-A4</strain>
        <strain evidence="5 8">BIOML-A7</strain>
    </source>
</reference>
<dbReference type="EMBL" id="JXXK01000024">
    <property type="protein sequence ID" value="KJF39083.1"/>
    <property type="molecule type" value="Genomic_DNA"/>
</dbReference>
<dbReference type="SUPFAM" id="SSF53850">
    <property type="entry name" value="Periplasmic binding protein-like II"/>
    <property type="match status" value="1"/>
</dbReference>
<keyword evidence="1" id="KW-0732">Signal</keyword>
<dbReference type="RefSeq" id="WP_009322420.1">
    <property type="nucleotide sequence ID" value="NZ_CAUBBA010000040.1"/>
</dbReference>
<evidence type="ECO:0000313" key="2">
    <source>
        <dbReference type="EMBL" id="KJF39083.1"/>
    </source>
</evidence>
<dbReference type="Proteomes" id="UP000472755">
    <property type="component" value="Unassembled WGS sequence"/>
</dbReference>
<evidence type="ECO:0000313" key="9">
    <source>
        <dbReference type="Proteomes" id="UP000472755"/>
    </source>
</evidence>
<evidence type="ECO:0000313" key="3">
    <source>
        <dbReference type="EMBL" id="KUE76935.1"/>
    </source>
</evidence>
<proteinExistence type="predicted"/>
<dbReference type="Proteomes" id="UP000449193">
    <property type="component" value="Unassembled WGS sequence"/>
</dbReference>
<dbReference type="Pfam" id="PF01547">
    <property type="entry name" value="SBP_bac_1"/>
    <property type="match status" value="1"/>
</dbReference>
<dbReference type="PANTHER" id="PTHR43649:SF12">
    <property type="entry name" value="DIACETYLCHITOBIOSE BINDING PROTEIN DASA"/>
    <property type="match status" value="1"/>
</dbReference>
<dbReference type="InterPro" id="IPR050490">
    <property type="entry name" value="Bact_solute-bd_prot1"/>
</dbReference>
<dbReference type="PATRIC" id="fig|1550024.3.peg.3295"/>
<gene>
    <name evidence="3" type="ORF">ASJ35_06565</name>
    <name evidence="5" type="ORF">GMD52_09515</name>
    <name evidence="4" type="ORF">GMD59_12960</name>
    <name evidence="2" type="ORF">TQ39_14475</name>
</gene>
<dbReference type="GeneID" id="42857773"/>
<dbReference type="EMBL" id="WMZR01000011">
    <property type="protein sequence ID" value="MTS51776.1"/>
    <property type="molecule type" value="Genomic_DNA"/>
</dbReference>
<accession>A0A0W7TSY7</accession>
<dbReference type="Gene3D" id="3.40.190.10">
    <property type="entry name" value="Periplasmic binding protein-like II"/>
    <property type="match status" value="1"/>
</dbReference>
<comment type="caution">
    <text evidence="2">The sequence shown here is derived from an EMBL/GenBank/DDBJ whole genome shotgun (WGS) entry which is preliminary data.</text>
</comment>
<evidence type="ECO:0000313" key="4">
    <source>
        <dbReference type="EMBL" id="MTS28189.1"/>
    </source>
</evidence>
<feature type="signal peptide" evidence="1">
    <location>
        <begin position="1"/>
        <end position="29"/>
    </location>
</feature>
<evidence type="ECO:0000313" key="7">
    <source>
        <dbReference type="Proteomes" id="UP000053433"/>
    </source>
</evidence>
<name>A0A0D8IZW1_9FIRM</name>
<dbReference type="PANTHER" id="PTHR43649">
    <property type="entry name" value="ARABINOSE-BINDING PROTEIN-RELATED"/>
    <property type="match status" value="1"/>
</dbReference>
<keyword evidence="6" id="KW-1185">Reference proteome</keyword>
<dbReference type="InterPro" id="IPR006059">
    <property type="entry name" value="SBP"/>
</dbReference>
<dbReference type="CDD" id="cd13585">
    <property type="entry name" value="PBP2_TMBP_like"/>
    <property type="match status" value="1"/>
</dbReference>
<dbReference type="PROSITE" id="PS51257">
    <property type="entry name" value="PROKAR_LIPOPROTEIN"/>
    <property type="match status" value="1"/>
</dbReference>
<dbReference type="Proteomes" id="UP000053433">
    <property type="component" value="Unassembled WGS sequence"/>
</dbReference>
<organism evidence="2 6">
    <name type="scientific">Ruthenibacterium lactatiformans</name>
    <dbReference type="NCBI Taxonomy" id="1550024"/>
    <lineage>
        <taxon>Bacteria</taxon>
        <taxon>Bacillati</taxon>
        <taxon>Bacillota</taxon>
        <taxon>Clostridia</taxon>
        <taxon>Eubacteriales</taxon>
        <taxon>Oscillospiraceae</taxon>
        <taxon>Ruthenibacterium</taxon>
    </lineage>
</organism>
<protein>
    <submittedName>
        <fullName evidence="2">ABC transporter substrate-binding protein</fullName>
    </submittedName>
    <submittedName>
        <fullName evidence="4">Extracellular solute-binding protein</fullName>
    </submittedName>
</protein>
<evidence type="ECO:0000313" key="6">
    <source>
        <dbReference type="Proteomes" id="UP000032483"/>
    </source>
</evidence>
<feature type="chain" id="PRO_5038291015" evidence="1">
    <location>
        <begin position="30"/>
        <end position="436"/>
    </location>
</feature>
<sequence length="436" mass="47253">MKKVLSLLLVAAMALMLVACGGSSSSTPAASGSTAASGSAEAPTGQTLKVMLSEEPSSGDSFTTTLNKWAEETGNSVELMVIPYDDQLTKFPLMAKNKDLPDLVSTTRLSRLYPDEFVDLGQVVDTSIFEPMALEIISQEYNSDKLSCLPLQFTITNVFYNKDAFEAAGLEVPTVDDRWTMDEVYEAAAKLMADGGVKYGMAVDFSRARYDNLMYMNGGSMVEKDGDSFKVAINSQANIDTLQTFVDKNNEGIMPKAIWAGGSTDNPGDYFKNGDVGMYFSGSWNYNAFTTDITGFEWGVMPSPVGSVSGSAILGGSGLAVPENSANKDLALSFIKWFYEEENFSYYLDLDKGLSSLTGVTYQPADEKAAADYTVLQAEVGQTTTLFSVDESSMWRNYLDNEYRDALKQAVNGDMTAEEALNDFAAALAEKSGWAQ</sequence>
<dbReference type="EMBL" id="LMUA01000006">
    <property type="protein sequence ID" value="KUE76935.1"/>
    <property type="molecule type" value="Genomic_DNA"/>
</dbReference>
<reference evidence="3 7" key="2">
    <citation type="submission" date="2015-10" db="EMBL/GenBank/DDBJ databases">
        <title>A novel member of the family Ruminococcaceae isolated from human faeces.</title>
        <authorList>
            <person name="Shkoporov A.N."/>
            <person name="Chaplin A.V."/>
            <person name="Motuzova O.V."/>
            <person name="Kafarskaia L.I."/>
            <person name="Efimov B.A."/>
        </authorList>
    </citation>
    <scope>NUCLEOTIDE SEQUENCE [LARGE SCALE GENOMIC DNA]</scope>
    <source>
        <strain evidence="3 7">668</strain>
    </source>
</reference>